<dbReference type="STRING" id="314271.RB2654_15465"/>
<dbReference type="Proteomes" id="UP000002931">
    <property type="component" value="Unassembled WGS sequence"/>
</dbReference>
<feature type="binding site" evidence="4">
    <location>
        <position position="180"/>
    </location>
    <ligand>
        <name>Mg(2+)</name>
        <dbReference type="ChEBI" id="CHEBI:18420"/>
        <label>1</label>
        <note>catalytic</note>
    </ligand>
</feature>
<dbReference type="GO" id="GO:0006020">
    <property type="term" value="P:inositol metabolic process"/>
    <property type="evidence" value="ECO:0007669"/>
    <property type="project" value="TreeGrafter"/>
</dbReference>
<dbReference type="SUPFAM" id="SSF56655">
    <property type="entry name" value="Carbohydrate phosphatase"/>
    <property type="match status" value="1"/>
</dbReference>
<accession>A3VHE2</accession>
<name>A3VHE2_9RHOB</name>
<dbReference type="PROSITE" id="PS00630">
    <property type="entry name" value="IMP_2"/>
    <property type="match status" value="1"/>
</dbReference>
<dbReference type="Gene3D" id="3.30.540.10">
    <property type="entry name" value="Fructose-1,6-Bisphosphatase, subunit A, domain 1"/>
    <property type="match status" value="1"/>
</dbReference>
<evidence type="ECO:0000256" key="1">
    <source>
        <dbReference type="ARBA" id="ARBA00009759"/>
    </source>
</evidence>
<dbReference type="GO" id="GO:0046872">
    <property type="term" value="F:metal ion binding"/>
    <property type="evidence" value="ECO:0007669"/>
    <property type="project" value="UniProtKB-KW"/>
</dbReference>
<dbReference type="Gene3D" id="3.40.190.80">
    <property type="match status" value="1"/>
</dbReference>
<comment type="caution">
    <text evidence="5">The sequence shown here is derived from an EMBL/GenBank/DDBJ whole genome shotgun (WGS) entry which is preliminary data.</text>
</comment>
<dbReference type="PANTHER" id="PTHR20854:SF4">
    <property type="entry name" value="INOSITOL-1-MONOPHOSPHATASE-RELATED"/>
    <property type="match status" value="1"/>
</dbReference>
<dbReference type="eggNOG" id="COG0483">
    <property type="taxonomic scope" value="Bacteria"/>
</dbReference>
<evidence type="ECO:0000313" key="5">
    <source>
        <dbReference type="EMBL" id="EAQ12697.1"/>
    </source>
</evidence>
<dbReference type="CDD" id="cd01638">
    <property type="entry name" value="CysQ"/>
    <property type="match status" value="1"/>
</dbReference>
<dbReference type="GO" id="GO:0008934">
    <property type="term" value="F:inositol monophosphate 1-phosphatase activity"/>
    <property type="evidence" value="ECO:0007669"/>
    <property type="project" value="TreeGrafter"/>
</dbReference>
<evidence type="ECO:0000256" key="2">
    <source>
        <dbReference type="ARBA" id="ARBA00022723"/>
    </source>
</evidence>
<feature type="binding site" evidence="4">
    <location>
        <position position="61"/>
    </location>
    <ligand>
        <name>Mg(2+)</name>
        <dbReference type="ChEBI" id="CHEBI:18420"/>
        <label>1</label>
        <note>catalytic</note>
    </ligand>
</feature>
<proteinExistence type="inferred from homology"/>
<evidence type="ECO:0000256" key="3">
    <source>
        <dbReference type="ARBA" id="ARBA00022842"/>
    </source>
</evidence>
<comment type="cofactor">
    <cofactor evidence="4">
        <name>Mg(2+)</name>
        <dbReference type="ChEBI" id="CHEBI:18420"/>
    </cofactor>
</comment>
<gene>
    <name evidence="5" type="ORF">RB2654_15465</name>
</gene>
<dbReference type="PANTHER" id="PTHR20854">
    <property type="entry name" value="INOSITOL MONOPHOSPHATASE"/>
    <property type="match status" value="1"/>
</dbReference>
<keyword evidence="3 4" id="KW-0460">Magnesium</keyword>
<dbReference type="GO" id="GO:0046854">
    <property type="term" value="P:phosphatidylinositol phosphate biosynthetic process"/>
    <property type="evidence" value="ECO:0007669"/>
    <property type="project" value="InterPro"/>
</dbReference>
<dbReference type="Pfam" id="PF00459">
    <property type="entry name" value="Inositol_P"/>
    <property type="match status" value="1"/>
</dbReference>
<dbReference type="GO" id="GO:0007165">
    <property type="term" value="P:signal transduction"/>
    <property type="evidence" value="ECO:0007669"/>
    <property type="project" value="TreeGrafter"/>
</dbReference>
<comment type="similarity">
    <text evidence="1">Belongs to the inositol monophosphatase superfamily.</text>
</comment>
<feature type="binding site" evidence="4">
    <location>
        <position position="58"/>
    </location>
    <ligand>
        <name>Mg(2+)</name>
        <dbReference type="ChEBI" id="CHEBI:18420"/>
        <label>1</label>
        <note>catalytic</note>
    </ligand>
</feature>
<dbReference type="InterPro" id="IPR000760">
    <property type="entry name" value="Inositol_monophosphatase-like"/>
</dbReference>
<organism evidence="5 6">
    <name type="scientific">Maritimibacter alkaliphilus HTCC2654</name>
    <dbReference type="NCBI Taxonomy" id="314271"/>
    <lineage>
        <taxon>Bacteria</taxon>
        <taxon>Pseudomonadati</taxon>
        <taxon>Pseudomonadota</taxon>
        <taxon>Alphaproteobacteria</taxon>
        <taxon>Rhodobacterales</taxon>
        <taxon>Roseobacteraceae</taxon>
        <taxon>Maritimibacter</taxon>
    </lineage>
</organism>
<dbReference type="InterPro" id="IPR020550">
    <property type="entry name" value="Inositol_monophosphatase_CS"/>
</dbReference>
<dbReference type="EMBL" id="AAMT01000008">
    <property type="protein sequence ID" value="EAQ12697.1"/>
    <property type="molecule type" value="Genomic_DNA"/>
</dbReference>
<keyword evidence="6" id="KW-1185">Reference proteome</keyword>
<sequence length="231" mass="24954">MTKWEKPDYQGPVTEADLAVDEMLKDRLRAARPDYGWLSEETPDATDRLDAETVFIIDPIDGTRGFIEGNPTWSHSLAIAKGGAVVAAVVYLPMHDKLYAATAGQGAMLNGEAIRASEQSVLAEAEVLAAKPAMEPHNWLDADVPEMKRQFRSSLAYRMALVAEGRKDAMFTLRATWEWDVAAGTLLVAEAGGRVSDRKGGVLGFNNRHPQVNGVVAGGGAVHADIVSRLL</sequence>
<keyword evidence="2 4" id="KW-0479">Metal-binding</keyword>
<feature type="binding site" evidence="4">
    <location>
        <position position="40"/>
    </location>
    <ligand>
        <name>Mg(2+)</name>
        <dbReference type="ChEBI" id="CHEBI:18420"/>
        <label>1</label>
        <note>catalytic</note>
    </ligand>
</feature>
<feature type="binding site" evidence="4">
    <location>
        <position position="60"/>
    </location>
    <ligand>
        <name>Mg(2+)</name>
        <dbReference type="ChEBI" id="CHEBI:18420"/>
        <label>1</label>
        <note>catalytic</note>
    </ligand>
</feature>
<protein>
    <submittedName>
        <fullName evidence="5">Inositol monophosphatase family protein</fullName>
    </submittedName>
</protein>
<dbReference type="AlphaFoldDB" id="A3VHE2"/>
<evidence type="ECO:0000256" key="4">
    <source>
        <dbReference type="PIRSR" id="PIRSR600760-2"/>
    </source>
</evidence>
<evidence type="ECO:0000313" key="6">
    <source>
        <dbReference type="Proteomes" id="UP000002931"/>
    </source>
</evidence>
<dbReference type="HOGENOM" id="CLU_044118_3_1_5"/>
<reference evidence="5 6" key="1">
    <citation type="journal article" date="2010" name="J. Bacteriol.">
        <title>Genome sequences of Pelagibaca bermudensis HTCC2601T and Maritimibacter alkaliphilus HTCC2654T, the type strains of two marine Roseobacter genera.</title>
        <authorList>
            <person name="Thrash J.C."/>
            <person name="Cho J.C."/>
            <person name="Ferriera S."/>
            <person name="Johnson J."/>
            <person name="Vergin K.L."/>
            <person name="Giovannoni S.J."/>
        </authorList>
    </citation>
    <scope>NUCLEOTIDE SEQUENCE [LARGE SCALE GENOMIC DNA]</scope>
    <source>
        <strain evidence="5 6">HTCC2654</strain>
    </source>
</reference>
<dbReference type="PRINTS" id="PR00377">
    <property type="entry name" value="IMPHPHTASES"/>
</dbReference>